<feature type="coiled-coil region" evidence="1">
    <location>
        <begin position="407"/>
        <end position="434"/>
    </location>
</feature>
<keyword evidence="1" id="KW-0175">Coiled coil</keyword>
<dbReference type="EMBL" id="CBME010001133">
    <property type="protein sequence ID" value="CEG02893.1"/>
    <property type="molecule type" value="Genomic_DNA"/>
</dbReference>
<gene>
    <name evidence="2" type="ORF">BN848_0073490</name>
</gene>
<evidence type="ECO:0000256" key="1">
    <source>
        <dbReference type="SAM" id="Coils"/>
    </source>
</evidence>
<comment type="caution">
    <text evidence="2">The sequence shown here is derived from an EMBL/GenBank/DDBJ whole genome shotgun (WGS) entry which is preliminary data.</text>
</comment>
<name>A0A096PE07_FUSPS</name>
<protein>
    <submittedName>
        <fullName evidence="2">WGS project CBME000000000 data, contig CS3487_c001139</fullName>
    </submittedName>
</protein>
<organism evidence="2">
    <name type="scientific">Fusarium pseudograminearum CS3487</name>
    <dbReference type="NCBI Taxonomy" id="1318458"/>
    <lineage>
        <taxon>Eukaryota</taxon>
        <taxon>Fungi</taxon>
        <taxon>Dikarya</taxon>
        <taxon>Ascomycota</taxon>
        <taxon>Pezizomycotina</taxon>
        <taxon>Sordariomycetes</taxon>
        <taxon>Hypocreomycetidae</taxon>
        <taxon>Hypocreales</taxon>
        <taxon>Nectriaceae</taxon>
        <taxon>Fusarium</taxon>
    </lineage>
</organism>
<reference evidence="2" key="1">
    <citation type="submission" date="2013-05" db="EMBL/GenBank/DDBJ databases">
        <title>Draft genome sequences of six wheat associated Fusarium spp. isolates.</title>
        <authorList>
            <person name="Moolhuijzen P.M."/>
            <person name="Manners J.M."/>
            <person name="Wilcox S."/>
            <person name="Bellgard M.I."/>
            <person name="Gardiner D.M."/>
        </authorList>
    </citation>
    <scope>NUCLEOTIDE SEQUENCE</scope>
    <source>
        <strain evidence="2">CS3487</strain>
        <strain evidence="2">CS3487</strain>
    </source>
</reference>
<accession>A0A096PE07</accession>
<evidence type="ECO:0000313" key="2">
    <source>
        <dbReference type="EMBL" id="CEG02893.1"/>
    </source>
</evidence>
<sequence>MDLQDVEMAMLTSDLPNHASRSAEMPMPGGDDQMKLVDLCARSNSLYELYLQLPKLAHDLERNPVMRQNNFRVVETVRSLREMSWVVCELLHSMSPRVVESIVKGTFAYDSQRHIDCYPKPSKYDGEIPGIYVVGLSRRGEKGRFLNINEMETLIQWLQFYIEGYLAYAKKQYADLSSDEEIALKRLKAVDSEAGGNPSPKPVFIEKDEEIPRIRALIDTFKKMCNRSLDATGTVRMLQSPLYVGCSKNLADRMSIYEKNSLKGMNKPLGLTVCIMRKLNKPLKLHVCNVIRIWEPTQLPIAEQLVASLASSLIYQHGFNATEAGGTGPNTITSASGIMHNTKMVMSDLKHLATNAKNSIAELEQRKGFVDSLNKIRGSVADIAVTMEQCDRQLRSLPEDFRWNNTLTKLEELVDRLQKEVEQKKEILRFWELMVEIQQLSIQILK</sequence>
<dbReference type="AlphaFoldDB" id="A0A096PE07"/>
<proteinExistence type="predicted"/>